<evidence type="ECO:0000256" key="10">
    <source>
        <dbReference type="ARBA" id="ARBA00038203"/>
    </source>
</evidence>
<keyword evidence="7" id="KW-1015">Disulfide bond</keyword>
<evidence type="ECO:0000256" key="4">
    <source>
        <dbReference type="ARBA" id="ARBA00022729"/>
    </source>
</evidence>
<comment type="subcellular location">
    <subcellularLocation>
        <location evidence="1">Cell membrane</location>
        <topology evidence="1">Single-pass type I membrane protein</topology>
    </subcellularLocation>
</comment>
<dbReference type="InterPro" id="IPR007110">
    <property type="entry name" value="Ig-like_dom"/>
</dbReference>
<dbReference type="SMART" id="SM00409">
    <property type="entry name" value="IG"/>
    <property type="match status" value="1"/>
</dbReference>
<keyword evidence="8" id="KW-0325">Glycoprotein</keyword>
<dbReference type="AlphaFoldDB" id="A0A8C6G5D7"/>
<feature type="compositionally biased region" description="Polar residues" evidence="11">
    <location>
        <begin position="145"/>
        <end position="181"/>
    </location>
</feature>
<evidence type="ECO:0000256" key="9">
    <source>
        <dbReference type="ARBA" id="ARBA00023319"/>
    </source>
</evidence>
<sequence length="326" mass="35714">MLLFHLGLFQLCVSTMNQLQVFISGLILLLPGAVESHTAVQGLAGHPVTLPCIYSTHLGGIVPVCWGLGECRHSYCIRSLIWTNGYTVTHQRNSRYQLKGNISEGNVSLTIENTVVGDGGPYCCVVEIPGAFHFVDYLLEVKPEISTSPPTRPTASGRPTTISTRSTHVPMSTRVSTSTYPTPAHTETYKPEATTFYPDQTTAEVAETLPYTPADWHNTVTSSDDPWGDNTEVIPPQKPQKNLTKGFYVGISIAALLILMLLSTMVITRYVVMNRKSGSLSFPVSKIRPLQNTVVMQSKGEDKVYIVEDTANPEEQSQWPSEAPSA</sequence>
<evidence type="ECO:0000256" key="11">
    <source>
        <dbReference type="SAM" id="MobiDB-lite"/>
    </source>
</evidence>
<dbReference type="GO" id="GO:0005886">
    <property type="term" value="C:plasma membrane"/>
    <property type="evidence" value="ECO:0007669"/>
    <property type="project" value="UniProtKB-SubCell"/>
</dbReference>
<dbReference type="PANTHER" id="PTHR47009:SF1">
    <property type="entry name" value="HEPATITIS A VIRUS CELLULAR RECEPTOR 1"/>
    <property type="match status" value="1"/>
</dbReference>
<dbReference type="InterPro" id="IPR003599">
    <property type="entry name" value="Ig_sub"/>
</dbReference>
<dbReference type="InterPro" id="IPR036179">
    <property type="entry name" value="Ig-like_dom_sf"/>
</dbReference>
<dbReference type="CDD" id="cd20982">
    <property type="entry name" value="IgV_TIM-3_like"/>
    <property type="match status" value="1"/>
</dbReference>
<evidence type="ECO:0000256" key="6">
    <source>
        <dbReference type="ARBA" id="ARBA00023136"/>
    </source>
</evidence>
<organism evidence="14 15">
    <name type="scientific">Mus spicilegus</name>
    <name type="common">Mound-building mouse</name>
    <dbReference type="NCBI Taxonomy" id="10103"/>
    <lineage>
        <taxon>Eukaryota</taxon>
        <taxon>Metazoa</taxon>
        <taxon>Chordata</taxon>
        <taxon>Craniata</taxon>
        <taxon>Vertebrata</taxon>
        <taxon>Euteleostomi</taxon>
        <taxon>Mammalia</taxon>
        <taxon>Eutheria</taxon>
        <taxon>Euarchontoglires</taxon>
        <taxon>Glires</taxon>
        <taxon>Rodentia</taxon>
        <taxon>Myomorpha</taxon>
        <taxon>Muroidea</taxon>
        <taxon>Muridae</taxon>
        <taxon>Murinae</taxon>
        <taxon>Mus</taxon>
        <taxon>Mus</taxon>
    </lineage>
</organism>
<dbReference type="FunFam" id="2.60.40.10:FF:000774">
    <property type="entry name" value="Hepatitis A virus cellular receptor 1"/>
    <property type="match status" value="1"/>
</dbReference>
<dbReference type="InterPro" id="IPR013783">
    <property type="entry name" value="Ig-like_fold"/>
</dbReference>
<dbReference type="GO" id="GO:0033005">
    <property type="term" value="P:positive regulation of mast cell activation"/>
    <property type="evidence" value="ECO:0007669"/>
    <property type="project" value="TreeGrafter"/>
</dbReference>
<evidence type="ECO:0000313" key="14">
    <source>
        <dbReference type="Ensembl" id="ENSMSIP00000000758.1"/>
    </source>
</evidence>
<dbReference type="Pfam" id="PF07686">
    <property type="entry name" value="V-set"/>
    <property type="match status" value="1"/>
</dbReference>
<dbReference type="GO" id="GO:0001786">
    <property type="term" value="F:phosphatidylserine binding"/>
    <property type="evidence" value="ECO:0007669"/>
    <property type="project" value="TreeGrafter"/>
</dbReference>
<feature type="region of interest" description="Disordered" evidence="11">
    <location>
        <begin position="145"/>
        <end position="187"/>
    </location>
</feature>
<feature type="transmembrane region" description="Helical" evidence="12">
    <location>
        <begin position="247"/>
        <end position="272"/>
    </location>
</feature>
<dbReference type="GO" id="GO:0006911">
    <property type="term" value="P:phagocytosis, engulfment"/>
    <property type="evidence" value="ECO:0007669"/>
    <property type="project" value="TreeGrafter"/>
</dbReference>
<keyword evidence="2" id="KW-1003">Cell membrane</keyword>
<keyword evidence="15" id="KW-1185">Reference proteome</keyword>
<evidence type="ECO:0000256" key="1">
    <source>
        <dbReference type="ARBA" id="ARBA00004251"/>
    </source>
</evidence>
<reference evidence="14" key="1">
    <citation type="submission" date="2025-08" db="UniProtKB">
        <authorList>
            <consortium name="Ensembl"/>
        </authorList>
    </citation>
    <scope>IDENTIFICATION</scope>
</reference>
<reference evidence="14" key="2">
    <citation type="submission" date="2025-09" db="UniProtKB">
        <authorList>
            <consortium name="Ensembl"/>
        </authorList>
    </citation>
    <scope>IDENTIFICATION</scope>
</reference>
<dbReference type="Proteomes" id="UP000694415">
    <property type="component" value="Unplaced"/>
</dbReference>
<evidence type="ECO:0000256" key="7">
    <source>
        <dbReference type="ARBA" id="ARBA00023157"/>
    </source>
</evidence>
<dbReference type="Ensembl" id="ENSMSIT00000000986.1">
    <property type="protein sequence ID" value="ENSMSIP00000000758.1"/>
    <property type="gene ID" value="ENSMSIG00000000775.1"/>
</dbReference>
<evidence type="ECO:0000256" key="8">
    <source>
        <dbReference type="ARBA" id="ARBA00023180"/>
    </source>
</evidence>
<evidence type="ECO:0000259" key="13">
    <source>
        <dbReference type="PROSITE" id="PS50835"/>
    </source>
</evidence>
<keyword evidence="4" id="KW-0732">Signal</keyword>
<feature type="domain" description="Ig-like" evidence="13">
    <location>
        <begin position="31"/>
        <end position="127"/>
    </location>
</feature>
<dbReference type="GO" id="GO:0009986">
    <property type="term" value="C:cell surface"/>
    <property type="evidence" value="ECO:0007669"/>
    <property type="project" value="TreeGrafter"/>
</dbReference>
<dbReference type="GO" id="GO:0001618">
    <property type="term" value="F:virus receptor activity"/>
    <property type="evidence" value="ECO:0007669"/>
    <property type="project" value="TreeGrafter"/>
</dbReference>
<keyword evidence="6 12" id="KW-0472">Membrane</keyword>
<comment type="similarity">
    <text evidence="10">Belongs to the immunoglobulin superfamily. TIM family.</text>
</comment>
<proteinExistence type="inferred from homology"/>
<dbReference type="PROSITE" id="PS50835">
    <property type="entry name" value="IG_LIKE"/>
    <property type="match status" value="1"/>
</dbReference>
<evidence type="ECO:0000256" key="2">
    <source>
        <dbReference type="ARBA" id="ARBA00022475"/>
    </source>
</evidence>
<evidence type="ECO:0000256" key="3">
    <source>
        <dbReference type="ARBA" id="ARBA00022692"/>
    </source>
</evidence>
<protein>
    <submittedName>
        <fullName evidence="14">T cell immunoglobulin and mucin domain containing 2</fullName>
    </submittedName>
</protein>
<evidence type="ECO:0000256" key="5">
    <source>
        <dbReference type="ARBA" id="ARBA00022989"/>
    </source>
</evidence>
<dbReference type="PANTHER" id="PTHR47009">
    <property type="entry name" value="HEPATITIS A VIRUS CELLULAR RECEPTOR 1 HOMOLOG"/>
    <property type="match status" value="1"/>
</dbReference>
<keyword evidence="3 12" id="KW-0812">Transmembrane</keyword>
<dbReference type="GeneTree" id="ENSGT00940000159345"/>
<evidence type="ECO:0000256" key="12">
    <source>
        <dbReference type="SAM" id="Phobius"/>
    </source>
</evidence>
<dbReference type="InterPro" id="IPR052331">
    <property type="entry name" value="TIM_domain-containing_protein"/>
</dbReference>
<dbReference type="InterPro" id="IPR013106">
    <property type="entry name" value="Ig_V-set"/>
</dbReference>
<evidence type="ECO:0000313" key="15">
    <source>
        <dbReference type="Proteomes" id="UP000694415"/>
    </source>
</evidence>
<dbReference type="Gene3D" id="2.60.40.10">
    <property type="entry name" value="Immunoglobulins"/>
    <property type="match status" value="1"/>
</dbReference>
<accession>A0A8C6G5D7</accession>
<name>A0A8C6G5D7_MUSSI</name>
<keyword evidence="9" id="KW-0393">Immunoglobulin domain</keyword>
<keyword evidence="5 12" id="KW-1133">Transmembrane helix</keyword>
<dbReference type="SUPFAM" id="SSF48726">
    <property type="entry name" value="Immunoglobulin"/>
    <property type="match status" value="1"/>
</dbReference>